<dbReference type="OrthoDB" id="9812068at2"/>
<dbReference type="InterPro" id="IPR001478">
    <property type="entry name" value="PDZ"/>
</dbReference>
<reference evidence="9 10" key="1">
    <citation type="journal article" date="2015" name="Stand. Genomic Sci.">
        <title>Genomic information of the arsenic-resistant bacterium Lysobacter arseniciresistens type strain ZS79(T) and comparison of Lysobacter draft genomes.</title>
        <authorList>
            <person name="Liu L."/>
            <person name="Zhang S."/>
            <person name="Luo M."/>
            <person name="Wang G."/>
        </authorList>
    </citation>
    <scope>NUCLEOTIDE SEQUENCE [LARGE SCALE GENOMIC DNA]</scope>
    <source>
        <strain evidence="9 10">ZS79</strain>
    </source>
</reference>
<evidence type="ECO:0000313" key="9">
    <source>
        <dbReference type="EMBL" id="KGM56404.1"/>
    </source>
</evidence>
<dbReference type="InterPro" id="IPR040573">
    <property type="entry name" value="TSP_N"/>
</dbReference>
<dbReference type="GO" id="GO:0006508">
    <property type="term" value="P:proteolysis"/>
    <property type="evidence" value="ECO:0007669"/>
    <property type="project" value="UniProtKB-KW"/>
</dbReference>
<feature type="region of interest" description="Disordered" evidence="6">
    <location>
        <begin position="648"/>
        <end position="673"/>
    </location>
</feature>
<feature type="compositionally biased region" description="Basic and acidic residues" evidence="6">
    <location>
        <begin position="657"/>
        <end position="673"/>
    </location>
</feature>
<dbReference type="Pfam" id="PF03572">
    <property type="entry name" value="Peptidase_S41"/>
    <property type="match status" value="1"/>
</dbReference>
<dbReference type="InterPro" id="IPR004447">
    <property type="entry name" value="Peptidase_S41A"/>
</dbReference>
<keyword evidence="10" id="KW-1185">Reference proteome</keyword>
<gene>
    <name evidence="9" type="ORF">N799_04720</name>
</gene>
<dbReference type="Proteomes" id="UP000029989">
    <property type="component" value="Unassembled WGS sequence"/>
</dbReference>
<dbReference type="Pfam" id="PF17804">
    <property type="entry name" value="TSP_NTD"/>
    <property type="match status" value="1"/>
</dbReference>
<dbReference type="InterPro" id="IPR005151">
    <property type="entry name" value="Tail-specific_protease"/>
</dbReference>
<feature type="signal peptide" evidence="7">
    <location>
        <begin position="1"/>
        <end position="25"/>
    </location>
</feature>
<dbReference type="InterPro" id="IPR029045">
    <property type="entry name" value="ClpP/crotonase-like_dom_sf"/>
</dbReference>
<sequence>MIAKTPLFALLLTAPLALLARADNAAVPPAVQATPAPAQEAPPATLRTPAEPRRNKTAVELPTGPTEYQATAAKLVYGLLSDSRYAYRPQALDDTLSADMYKRYLEALDGGKQFFTAADIARFDRYETLLDDAIKSGELEPAYAIFATYRQRVDERVDYARDLLKQDIFDFTGDDRFHYDREDAQWAADTAALDQLWKQSVRNDWLRLKLAGKEADSIRETLDKRYANLAENVSELEGQDVFQTFLNSYAGAIDPHTDYFTPRSAENFNLSMSLSLEGIGAVLQKQDDVVAIREIVAGGPADRTGILAPGDRITAVGQGDSGPMVDVIGWRLDNVVEKIRGPKGSQVRLDMIPAEAGLDSKPVRVVITRDEVRLEDQAAKAEVLTIPGQGDAPDQRIGVIELPGFYQDFEGRRLNREDYASATRDVGKLLRGLKADNVDGVVLDLRNNGGGSLTEAIELTGLFIDQGPVVQVRESGGRVSVEGDRDSGVAWDGPLAVLVNRGSASASEIFAGAIQDYGRGLVIGETTFGKGTVQNLVDLDRWPANEEERFGQVKLTIAQFFRVSGGSTQNKGVVPDITFPASVDATEYGESTYDNALPWSRIAEVPHIRYGNFAPLLPRLEALHAERVADNREFQWWKEDVERYRKEAAETSVSLNEAERRAERDANEARRQQRQEIREELGLALDPLAAAQLDDGLTANERDIALDTAREKAAEDRPDPLLRESAAILADAVWLLSNDAQLSSAVLPASASAGHWAD</sequence>
<dbReference type="Pfam" id="PF11818">
    <property type="entry name" value="DUF3340"/>
    <property type="match status" value="1"/>
</dbReference>
<evidence type="ECO:0000313" key="10">
    <source>
        <dbReference type="Proteomes" id="UP000029989"/>
    </source>
</evidence>
<name>A0A0A0F0X6_9GAMM</name>
<dbReference type="Pfam" id="PF00595">
    <property type="entry name" value="PDZ"/>
    <property type="match status" value="1"/>
</dbReference>
<dbReference type="CDD" id="cd06782">
    <property type="entry name" value="cpPDZ_CPP-like"/>
    <property type="match status" value="1"/>
</dbReference>
<dbReference type="FunFam" id="3.90.226.10:FF:000090">
    <property type="entry name" value="Tail-specific protease"/>
    <property type="match status" value="1"/>
</dbReference>
<proteinExistence type="inferred from homology"/>
<dbReference type="GO" id="GO:0008236">
    <property type="term" value="F:serine-type peptidase activity"/>
    <property type="evidence" value="ECO:0007669"/>
    <property type="project" value="UniProtKB-KW"/>
</dbReference>
<evidence type="ECO:0000256" key="3">
    <source>
        <dbReference type="ARBA" id="ARBA00022801"/>
    </source>
</evidence>
<protein>
    <submittedName>
        <fullName evidence="9">Peptidase S41</fullName>
    </submittedName>
</protein>
<dbReference type="InterPro" id="IPR036034">
    <property type="entry name" value="PDZ_sf"/>
</dbReference>
<keyword evidence="2 5" id="KW-0645">Protease</keyword>
<dbReference type="Gene3D" id="3.90.226.10">
    <property type="entry name" value="2-enoyl-CoA Hydratase, Chain A, domain 1"/>
    <property type="match status" value="1"/>
</dbReference>
<dbReference type="NCBIfam" id="TIGR00225">
    <property type="entry name" value="prc"/>
    <property type="match status" value="1"/>
</dbReference>
<evidence type="ECO:0000256" key="4">
    <source>
        <dbReference type="ARBA" id="ARBA00022825"/>
    </source>
</evidence>
<dbReference type="InterPro" id="IPR020992">
    <property type="entry name" value="Tail_Prtase_C"/>
</dbReference>
<dbReference type="PANTHER" id="PTHR32060:SF22">
    <property type="entry name" value="CARBOXYL-TERMINAL-PROCESSING PEPTIDASE 3, CHLOROPLASTIC"/>
    <property type="match status" value="1"/>
</dbReference>
<evidence type="ECO:0000259" key="8">
    <source>
        <dbReference type="PROSITE" id="PS50106"/>
    </source>
</evidence>
<dbReference type="SUPFAM" id="SSF50156">
    <property type="entry name" value="PDZ domain-like"/>
    <property type="match status" value="1"/>
</dbReference>
<dbReference type="GO" id="GO:0007165">
    <property type="term" value="P:signal transduction"/>
    <property type="evidence" value="ECO:0007669"/>
    <property type="project" value="TreeGrafter"/>
</dbReference>
<feature type="chain" id="PRO_5001969507" evidence="7">
    <location>
        <begin position="26"/>
        <end position="758"/>
    </location>
</feature>
<evidence type="ECO:0000256" key="7">
    <source>
        <dbReference type="SAM" id="SignalP"/>
    </source>
</evidence>
<dbReference type="SMART" id="SM00245">
    <property type="entry name" value="TSPc"/>
    <property type="match status" value="1"/>
</dbReference>
<organism evidence="9 10">
    <name type="scientific">Lysobacter arseniciresistens ZS79</name>
    <dbReference type="NCBI Taxonomy" id="913325"/>
    <lineage>
        <taxon>Bacteria</taxon>
        <taxon>Pseudomonadati</taxon>
        <taxon>Pseudomonadota</taxon>
        <taxon>Gammaproteobacteria</taxon>
        <taxon>Lysobacterales</taxon>
        <taxon>Lysobacteraceae</taxon>
        <taxon>Novilysobacter</taxon>
    </lineage>
</organism>
<evidence type="ECO:0000256" key="1">
    <source>
        <dbReference type="ARBA" id="ARBA00009179"/>
    </source>
</evidence>
<evidence type="ECO:0000256" key="2">
    <source>
        <dbReference type="ARBA" id="ARBA00022670"/>
    </source>
</evidence>
<comment type="caution">
    <text evidence="9">The sequence shown here is derived from an EMBL/GenBank/DDBJ whole genome shotgun (WGS) entry which is preliminary data.</text>
</comment>
<dbReference type="EMBL" id="AVPT01000014">
    <property type="protein sequence ID" value="KGM56404.1"/>
    <property type="molecule type" value="Genomic_DNA"/>
</dbReference>
<evidence type="ECO:0000256" key="6">
    <source>
        <dbReference type="SAM" id="MobiDB-lite"/>
    </source>
</evidence>
<dbReference type="PROSITE" id="PS50106">
    <property type="entry name" value="PDZ"/>
    <property type="match status" value="1"/>
</dbReference>
<evidence type="ECO:0000256" key="5">
    <source>
        <dbReference type="RuleBase" id="RU004404"/>
    </source>
</evidence>
<dbReference type="AlphaFoldDB" id="A0A0A0F0X6"/>
<keyword evidence="3 5" id="KW-0378">Hydrolase</keyword>
<dbReference type="eggNOG" id="COG0793">
    <property type="taxonomic scope" value="Bacteria"/>
</dbReference>
<feature type="domain" description="PDZ" evidence="8">
    <location>
        <begin position="269"/>
        <end position="340"/>
    </location>
</feature>
<feature type="region of interest" description="Disordered" evidence="6">
    <location>
        <begin position="30"/>
        <end position="56"/>
    </location>
</feature>
<comment type="similarity">
    <text evidence="1 5">Belongs to the peptidase S41A family.</text>
</comment>
<dbReference type="SUPFAM" id="SSF52096">
    <property type="entry name" value="ClpP/crotonase"/>
    <property type="match status" value="1"/>
</dbReference>
<accession>A0A0A0F0X6</accession>
<dbReference type="STRING" id="913325.N799_04720"/>
<dbReference type="SMART" id="SM00228">
    <property type="entry name" value="PDZ"/>
    <property type="match status" value="1"/>
</dbReference>
<dbReference type="Gene3D" id="2.30.42.10">
    <property type="match status" value="1"/>
</dbReference>
<feature type="compositionally biased region" description="Low complexity" evidence="6">
    <location>
        <begin position="30"/>
        <end position="45"/>
    </location>
</feature>
<dbReference type="CDD" id="cd07560">
    <property type="entry name" value="Peptidase_S41_CPP"/>
    <property type="match status" value="1"/>
</dbReference>
<keyword evidence="7" id="KW-0732">Signal</keyword>
<dbReference type="GO" id="GO:0030288">
    <property type="term" value="C:outer membrane-bounded periplasmic space"/>
    <property type="evidence" value="ECO:0007669"/>
    <property type="project" value="TreeGrafter"/>
</dbReference>
<dbReference type="GO" id="GO:0004175">
    <property type="term" value="F:endopeptidase activity"/>
    <property type="evidence" value="ECO:0007669"/>
    <property type="project" value="TreeGrafter"/>
</dbReference>
<dbReference type="PANTHER" id="PTHR32060">
    <property type="entry name" value="TAIL-SPECIFIC PROTEASE"/>
    <property type="match status" value="1"/>
</dbReference>
<keyword evidence="4 5" id="KW-0720">Serine protease</keyword>